<keyword evidence="7" id="KW-0472">Membrane</keyword>
<dbReference type="PANTHER" id="PTHR48182">
    <property type="entry name" value="PROTEIN SERAC1"/>
    <property type="match status" value="1"/>
</dbReference>
<evidence type="ECO:0000256" key="5">
    <source>
        <dbReference type="ARBA" id="ARBA00022824"/>
    </source>
</evidence>
<dbReference type="Proteomes" id="UP000234275">
    <property type="component" value="Unassembled WGS sequence"/>
</dbReference>
<accession>A0A2I2GHK9</accession>
<feature type="domain" description="DUF676" evidence="8">
    <location>
        <begin position="1"/>
        <end position="126"/>
    </location>
</feature>
<dbReference type="VEuPathDB" id="FungiDB:P170DRAFT_348482"/>
<gene>
    <name evidence="9" type="ORF">P170DRAFT_348482</name>
</gene>
<evidence type="ECO:0000256" key="6">
    <source>
        <dbReference type="ARBA" id="ARBA00023128"/>
    </source>
</evidence>
<dbReference type="InterPro" id="IPR007751">
    <property type="entry name" value="DUF676_lipase-like"/>
</dbReference>
<keyword evidence="10" id="KW-1185">Reference proteome</keyword>
<dbReference type="RefSeq" id="XP_024707667.1">
    <property type="nucleotide sequence ID" value="XM_024843681.1"/>
</dbReference>
<dbReference type="GeneID" id="36551381"/>
<evidence type="ECO:0000256" key="3">
    <source>
        <dbReference type="ARBA" id="ARBA00004370"/>
    </source>
</evidence>
<name>A0A2I2GHK9_9EURO</name>
<organism evidence="9 10">
    <name type="scientific">Aspergillus steynii IBT 23096</name>
    <dbReference type="NCBI Taxonomy" id="1392250"/>
    <lineage>
        <taxon>Eukaryota</taxon>
        <taxon>Fungi</taxon>
        <taxon>Dikarya</taxon>
        <taxon>Ascomycota</taxon>
        <taxon>Pezizomycotina</taxon>
        <taxon>Eurotiomycetes</taxon>
        <taxon>Eurotiomycetidae</taxon>
        <taxon>Eurotiales</taxon>
        <taxon>Aspergillaceae</taxon>
        <taxon>Aspergillus</taxon>
        <taxon>Aspergillus subgen. Circumdati</taxon>
    </lineage>
</organism>
<dbReference type="GO" id="GO:0005783">
    <property type="term" value="C:endoplasmic reticulum"/>
    <property type="evidence" value="ECO:0007669"/>
    <property type="project" value="UniProtKB-SubCell"/>
</dbReference>
<comment type="similarity">
    <text evidence="4">Belongs to the putative lipase ROG1 family.</text>
</comment>
<comment type="caution">
    <text evidence="9">The sequence shown here is derived from an EMBL/GenBank/DDBJ whole genome shotgun (WGS) entry which is preliminary data.</text>
</comment>
<dbReference type="SUPFAM" id="SSF53474">
    <property type="entry name" value="alpha/beta-Hydrolases"/>
    <property type="match status" value="1"/>
</dbReference>
<evidence type="ECO:0000313" key="10">
    <source>
        <dbReference type="Proteomes" id="UP000234275"/>
    </source>
</evidence>
<keyword evidence="6" id="KW-0496">Mitochondrion</keyword>
<dbReference type="InterPro" id="IPR029058">
    <property type="entry name" value="AB_hydrolase_fold"/>
</dbReference>
<evidence type="ECO:0000256" key="7">
    <source>
        <dbReference type="ARBA" id="ARBA00023136"/>
    </source>
</evidence>
<evidence type="ECO:0000313" key="9">
    <source>
        <dbReference type="EMBL" id="PLB52365.1"/>
    </source>
</evidence>
<dbReference type="PANTHER" id="PTHR48182:SF2">
    <property type="entry name" value="PROTEIN SERAC1"/>
    <property type="match status" value="1"/>
</dbReference>
<feature type="non-terminal residue" evidence="9">
    <location>
        <position position="1"/>
    </location>
</feature>
<sequence>IVAVHGLGGNWLRTWESEKDNWNWVESSIGPGLLEEAGIVARILSFGYNSNIFATQSVNDIQQVAEILIEGIYNAVRKMDNQSPTIVFIAHSLGGLVVKKALNIAWNNSDRYGRLLDQIKGCLFLGVPHRGADLASWAKLPVRTFQLLSGGSLGNNNFLDSLQRNSTVWMDISRDFVHRAKHLQIRTFHETEKFMNQIIVDRDSAAMNLPNELVLPLDSSDHRTICKFSQDEEERYMPVWDALMELVSFGQSST</sequence>
<keyword evidence="5" id="KW-0256">Endoplasmic reticulum</keyword>
<dbReference type="EMBL" id="MSFO01000002">
    <property type="protein sequence ID" value="PLB52365.1"/>
    <property type="molecule type" value="Genomic_DNA"/>
</dbReference>
<dbReference type="Gene3D" id="3.40.50.1820">
    <property type="entry name" value="alpha/beta hydrolase"/>
    <property type="match status" value="1"/>
</dbReference>
<proteinExistence type="inferred from homology"/>
<evidence type="ECO:0000256" key="1">
    <source>
        <dbReference type="ARBA" id="ARBA00004173"/>
    </source>
</evidence>
<dbReference type="OrthoDB" id="5086500at2759"/>
<protein>
    <recommendedName>
        <fullName evidence="8">DUF676 domain-containing protein</fullName>
    </recommendedName>
</protein>
<comment type="subcellular location">
    <subcellularLocation>
        <location evidence="2">Endoplasmic reticulum</location>
    </subcellularLocation>
    <subcellularLocation>
        <location evidence="3">Membrane</location>
    </subcellularLocation>
    <subcellularLocation>
        <location evidence="1">Mitochondrion</location>
    </subcellularLocation>
</comment>
<dbReference type="AlphaFoldDB" id="A0A2I2GHK9"/>
<evidence type="ECO:0000256" key="4">
    <source>
        <dbReference type="ARBA" id="ARBA00007920"/>
    </source>
</evidence>
<dbReference type="Pfam" id="PF05057">
    <property type="entry name" value="DUF676"/>
    <property type="match status" value="1"/>
</dbReference>
<dbReference type="GO" id="GO:0016020">
    <property type="term" value="C:membrane"/>
    <property type="evidence" value="ECO:0007669"/>
    <property type="project" value="UniProtKB-SubCell"/>
</dbReference>
<reference evidence="9 10" key="1">
    <citation type="submission" date="2016-12" db="EMBL/GenBank/DDBJ databases">
        <title>The genomes of Aspergillus section Nigri reveals drivers in fungal speciation.</title>
        <authorList>
            <consortium name="DOE Joint Genome Institute"/>
            <person name="Vesth T.C."/>
            <person name="Nybo J."/>
            <person name="Theobald S."/>
            <person name="Brandl J."/>
            <person name="Frisvad J.C."/>
            <person name="Nielsen K.F."/>
            <person name="Lyhne E.K."/>
            <person name="Kogle M.E."/>
            <person name="Kuo A."/>
            <person name="Riley R."/>
            <person name="Clum A."/>
            <person name="Nolan M."/>
            <person name="Lipzen A."/>
            <person name="Salamov A."/>
            <person name="Henrissat B."/>
            <person name="Wiebenga A."/>
            <person name="De Vries R.P."/>
            <person name="Grigoriev I.V."/>
            <person name="Mortensen U.H."/>
            <person name="Andersen M.R."/>
            <person name="Baker S.E."/>
        </authorList>
    </citation>
    <scope>NUCLEOTIDE SEQUENCE [LARGE SCALE GENOMIC DNA]</scope>
    <source>
        <strain evidence="9 10">IBT 23096</strain>
    </source>
</reference>
<dbReference type="GO" id="GO:0005739">
    <property type="term" value="C:mitochondrion"/>
    <property type="evidence" value="ECO:0007669"/>
    <property type="project" value="UniProtKB-SubCell"/>
</dbReference>
<dbReference type="InterPro" id="IPR052374">
    <property type="entry name" value="SERAC1"/>
</dbReference>
<evidence type="ECO:0000256" key="2">
    <source>
        <dbReference type="ARBA" id="ARBA00004240"/>
    </source>
</evidence>
<evidence type="ECO:0000259" key="8">
    <source>
        <dbReference type="Pfam" id="PF05057"/>
    </source>
</evidence>